<dbReference type="InterPro" id="IPR021428">
    <property type="entry name" value="DUF3078"/>
</dbReference>
<dbReference type="RefSeq" id="WP_002686417.1">
    <property type="nucleotide sequence ID" value="NZ_JAXFPJ010000001.1"/>
</dbReference>
<accession>A0A376C024</accession>
<evidence type="ECO:0000313" key="1">
    <source>
        <dbReference type="EMBL" id="SSZ47175.1"/>
    </source>
</evidence>
<dbReference type="Proteomes" id="UP000255515">
    <property type="component" value="Unassembled WGS sequence"/>
</dbReference>
<organism evidence="1 2">
    <name type="scientific">Bergeyella zoohelcum</name>
    <dbReference type="NCBI Taxonomy" id="1015"/>
    <lineage>
        <taxon>Bacteria</taxon>
        <taxon>Pseudomonadati</taxon>
        <taxon>Bacteroidota</taxon>
        <taxon>Flavobacteriia</taxon>
        <taxon>Flavobacteriales</taxon>
        <taxon>Weeksellaceae</taxon>
        <taxon>Bergeyella</taxon>
    </lineage>
</organism>
<gene>
    <name evidence="1" type="ORF">NCTC11661_00841</name>
</gene>
<protein>
    <submittedName>
        <fullName evidence="1">Protein of uncharacterized function (DUF3078)</fullName>
    </submittedName>
</protein>
<dbReference type="AlphaFoldDB" id="A0A376C024"/>
<dbReference type="Pfam" id="PF11276">
    <property type="entry name" value="DUF3078"/>
    <property type="match status" value="1"/>
</dbReference>
<dbReference type="EMBL" id="UFTJ01000001">
    <property type="protein sequence ID" value="SSZ47175.1"/>
    <property type="molecule type" value="Genomic_DNA"/>
</dbReference>
<reference evidence="1 2" key="1">
    <citation type="submission" date="2018-06" db="EMBL/GenBank/DDBJ databases">
        <authorList>
            <consortium name="Pathogen Informatics"/>
            <person name="Doyle S."/>
        </authorList>
    </citation>
    <scope>NUCLEOTIDE SEQUENCE [LARGE SCALE GENOMIC DNA]</scope>
    <source>
        <strain evidence="1 2">NCTC11661</strain>
    </source>
</reference>
<proteinExistence type="predicted"/>
<name>A0A376C024_9FLAO</name>
<evidence type="ECO:0000313" key="2">
    <source>
        <dbReference type="Proteomes" id="UP000255515"/>
    </source>
</evidence>
<sequence length="343" mass="39086">MQKTYIFIFFILWGTFTFGQTDSLHVKNDTITGTKDSLFIKKIDSILQHKTEAPQKDTVRHWSISGQNALTLNQASFSNWAAGGSNNIGWIAAVSYNFTYEDEKNLWENIIILGYGQSKTQGLSIRKTQDVINFSTNYGRKFSKHWFLSAGAGIISQFSAGYDYDNKNPIKSDVYHTEGKRISLFMAPGYLNLGIGVTYKPSPNFSFNLYPSNARFTFVLEPSLQYAGNFGLSNDGDFMLFQLGMLANIYYKQKIMENTYFTNNFSAFSNYLENPERMVINYLGTLDFKVNKVISASVVANVIYDHNQIRKTQLRQTLGIGFTFNVSNGVKRSEHKHNRAWKL</sequence>